<reference evidence="4" key="1">
    <citation type="submission" date="2019-08" db="EMBL/GenBank/DDBJ databases">
        <authorList>
            <person name="Kucharzyk K."/>
            <person name="Murdoch R.W."/>
            <person name="Higgins S."/>
            <person name="Loffler F."/>
        </authorList>
    </citation>
    <scope>NUCLEOTIDE SEQUENCE</scope>
</reference>
<dbReference type="InterPro" id="IPR006860">
    <property type="entry name" value="FecR"/>
</dbReference>
<comment type="caution">
    <text evidence="4">The sequence shown here is derived from an EMBL/GenBank/DDBJ whole genome shotgun (WGS) entry which is preliminary data.</text>
</comment>
<dbReference type="AlphaFoldDB" id="A0A644V091"/>
<proteinExistence type="predicted"/>
<evidence type="ECO:0000259" key="3">
    <source>
        <dbReference type="Pfam" id="PF16344"/>
    </source>
</evidence>
<evidence type="ECO:0000259" key="2">
    <source>
        <dbReference type="Pfam" id="PF04773"/>
    </source>
</evidence>
<evidence type="ECO:0000313" key="4">
    <source>
        <dbReference type="EMBL" id="MPL84760.1"/>
    </source>
</evidence>
<dbReference type="PANTHER" id="PTHR30273:SF2">
    <property type="entry name" value="PROTEIN FECR"/>
    <property type="match status" value="1"/>
</dbReference>
<dbReference type="Pfam" id="PF04773">
    <property type="entry name" value="FecR"/>
    <property type="match status" value="1"/>
</dbReference>
<dbReference type="Pfam" id="PF16344">
    <property type="entry name" value="FecR_C"/>
    <property type="match status" value="1"/>
</dbReference>
<feature type="domain" description="FecR protein" evidence="2">
    <location>
        <begin position="98"/>
        <end position="186"/>
    </location>
</feature>
<dbReference type="Gene3D" id="2.60.120.1440">
    <property type="match status" value="1"/>
</dbReference>
<keyword evidence="1" id="KW-0472">Membrane</keyword>
<keyword evidence="1" id="KW-1133">Transmembrane helix</keyword>
<gene>
    <name evidence="4" type="ORF">SDC9_30725</name>
</gene>
<feature type="domain" description="Protein FecR C-terminal" evidence="3">
    <location>
        <begin position="223"/>
        <end position="282"/>
    </location>
</feature>
<dbReference type="InterPro" id="IPR032508">
    <property type="entry name" value="FecR_C"/>
</dbReference>
<dbReference type="InterPro" id="IPR012373">
    <property type="entry name" value="Ferrdict_sens_TM"/>
</dbReference>
<sequence length="294" mass="33731">MKKLLIIKYLEEISSENDISLTIEDDMQLKEAFSQIPLQNEKIDDQELLELEELIFDNKIHLHLSRQTIILKRYISIAVLLAFIVASGLMIKNSDVSYMTKNGELLSFVLPDQSIVNLNENSMAEYNKLLFKFNKKVYMTGEAYYVVAKDGKFTVETMQHKISVLGTRFVVSQKEKFDVICYEGKVMVESLDNGEKKVLTKGMSLSSDKIIKEQEPVWINNNYVFSNTPLIDVLEALEKEYKITIENKELCKGAYFTGSFPTGNLSLALDVVLIIYDLGWEMVSPEIYMIRNVN</sequence>
<dbReference type="Gene3D" id="3.55.50.30">
    <property type="match status" value="1"/>
</dbReference>
<protein>
    <submittedName>
        <fullName evidence="4">Uncharacterized protein</fullName>
    </submittedName>
</protein>
<dbReference type="PANTHER" id="PTHR30273">
    <property type="entry name" value="PERIPLASMIC SIGNAL SENSOR AND SIGMA FACTOR ACTIVATOR FECR-RELATED"/>
    <property type="match status" value="1"/>
</dbReference>
<evidence type="ECO:0000256" key="1">
    <source>
        <dbReference type="SAM" id="Phobius"/>
    </source>
</evidence>
<name>A0A644V091_9ZZZZ</name>
<accession>A0A644V091</accession>
<dbReference type="EMBL" id="VSSQ01000194">
    <property type="protein sequence ID" value="MPL84760.1"/>
    <property type="molecule type" value="Genomic_DNA"/>
</dbReference>
<dbReference type="GO" id="GO:0016989">
    <property type="term" value="F:sigma factor antagonist activity"/>
    <property type="evidence" value="ECO:0007669"/>
    <property type="project" value="TreeGrafter"/>
</dbReference>
<keyword evidence="1" id="KW-0812">Transmembrane</keyword>
<feature type="transmembrane region" description="Helical" evidence="1">
    <location>
        <begin position="74"/>
        <end position="91"/>
    </location>
</feature>
<organism evidence="4">
    <name type="scientific">bioreactor metagenome</name>
    <dbReference type="NCBI Taxonomy" id="1076179"/>
    <lineage>
        <taxon>unclassified sequences</taxon>
        <taxon>metagenomes</taxon>
        <taxon>ecological metagenomes</taxon>
    </lineage>
</organism>